<keyword evidence="5" id="KW-1185">Reference proteome</keyword>
<evidence type="ECO:0000313" key="4">
    <source>
        <dbReference type="EMBL" id="SDC72959.1"/>
    </source>
</evidence>
<feature type="region of interest" description="Disordered" evidence="1">
    <location>
        <begin position="327"/>
        <end position="346"/>
    </location>
</feature>
<dbReference type="SMART" id="SM00460">
    <property type="entry name" value="TGc"/>
    <property type="match status" value="1"/>
</dbReference>
<name>A0A1G6NYV2_9ACTN</name>
<dbReference type="PANTHER" id="PTHR42736">
    <property type="entry name" value="PROTEIN-GLUTAMINE GAMMA-GLUTAMYLTRANSFERASE"/>
    <property type="match status" value="1"/>
</dbReference>
<feature type="transmembrane region" description="Helical" evidence="2">
    <location>
        <begin position="203"/>
        <end position="222"/>
    </location>
</feature>
<dbReference type="Pfam" id="PF11992">
    <property type="entry name" value="TgpA_N"/>
    <property type="match status" value="1"/>
</dbReference>
<dbReference type="SUPFAM" id="SSF54001">
    <property type="entry name" value="Cysteine proteinases"/>
    <property type="match status" value="1"/>
</dbReference>
<feature type="transmembrane region" description="Helical" evidence="2">
    <location>
        <begin position="23"/>
        <end position="44"/>
    </location>
</feature>
<dbReference type="InterPro" id="IPR002931">
    <property type="entry name" value="Transglutaminase-like"/>
</dbReference>
<feature type="compositionally biased region" description="Basic and acidic residues" evidence="1">
    <location>
        <begin position="520"/>
        <end position="531"/>
    </location>
</feature>
<dbReference type="OrthoDB" id="9804023at2"/>
<dbReference type="STRING" id="1045774.SAMN05421872_103424"/>
<sequence>MTAAAVHRAAPPEPRVRATQSPWLLTVWGASLVAVGSLGLAAAWHHWLPAVVLVVAAVLPLVLLRTVVSLGISRWAASSVLSLLLLLAAYLMAAGSGTPFRDLVADSVPLLLTEPQPYDVRADLLVAPVLLTGLLSLFAGLRLESRTRVGPLAAALALYVCGALLSTGTADRWGLLAVLLVVLGLLGWVLLDEHTEPTVQRLAVAGPSLVVLVGGMAAAALLPSTDPFEPRGLVDPPMVVVEAASPLPQLGAWQQNPDTPLLRVAGDRVPLRLVTLDQYDGAQWRAATRYAPFGTIGEPVLPPGDLRRTATVAVAFEGLGGRWLPAPGDPVDVSSEDAVVDPRTGTLYDPEAGGETAYEVTAVRDAPEPEALVGATVPGTAAAQRFLTLPELPLRLASYAEEVVAGAHTPYEQAMAIESAVKQGRTLSGQSISGSAYWRIDKFLFGEAGTSGAQVGTSEQFATAFTVLARHAGLPTRMVVGFKPGDAQTDGSRIVRGSDALAWPEVYFDRLGWVPFSPTPKDDTFTQDRPEVTTAPPVEDQAPLSPGGSSTKPDPSTTTPTTAGAGPEHGSRAWWPWIVALSGGPLVLLVGARRVRSLRHRRRGAPGAWAEVLDALALAGTPAPRSAAATAIADGADRRWGTTATRRVADLAERVAFGPSPFTDAGVRAELREVRRAARRSAPWWRRLVWSVDPRVFRR</sequence>
<keyword evidence="2" id="KW-1133">Transmembrane helix</keyword>
<feature type="transmembrane region" description="Helical" evidence="2">
    <location>
        <begin position="80"/>
        <end position="100"/>
    </location>
</feature>
<dbReference type="EMBL" id="FMZM01000003">
    <property type="protein sequence ID" value="SDC72959.1"/>
    <property type="molecule type" value="Genomic_DNA"/>
</dbReference>
<dbReference type="InterPro" id="IPR038765">
    <property type="entry name" value="Papain-like_cys_pep_sf"/>
</dbReference>
<feature type="transmembrane region" description="Helical" evidence="2">
    <location>
        <begin position="50"/>
        <end position="68"/>
    </location>
</feature>
<accession>A0A1G6NYV2</accession>
<dbReference type="RefSeq" id="WP_090853337.1">
    <property type="nucleotide sequence ID" value="NZ_FMZM01000003.1"/>
</dbReference>
<keyword evidence="2" id="KW-0812">Transmembrane</keyword>
<feature type="compositionally biased region" description="Low complexity" evidence="1">
    <location>
        <begin position="545"/>
        <end position="566"/>
    </location>
</feature>
<keyword evidence="2" id="KW-0472">Membrane</keyword>
<dbReference type="GO" id="GO:0008233">
    <property type="term" value="F:peptidase activity"/>
    <property type="evidence" value="ECO:0007669"/>
    <property type="project" value="UniProtKB-KW"/>
</dbReference>
<evidence type="ECO:0000256" key="1">
    <source>
        <dbReference type="SAM" id="MobiDB-lite"/>
    </source>
</evidence>
<feature type="transmembrane region" description="Helical" evidence="2">
    <location>
        <begin position="574"/>
        <end position="592"/>
    </location>
</feature>
<keyword evidence="4" id="KW-0378">Hydrolase</keyword>
<evidence type="ECO:0000313" key="5">
    <source>
        <dbReference type="Proteomes" id="UP000199034"/>
    </source>
</evidence>
<feature type="transmembrane region" description="Helical" evidence="2">
    <location>
        <begin position="120"/>
        <end position="141"/>
    </location>
</feature>
<dbReference type="Pfam" id="PF01841">
    <property type="entry name" value="Transglut_core"/>
    <property type="match status" value="1"/>
</dbReference>
<dbReference type="Proteomes" id="UP000199034">
    <property type="component" value="Unassembled WGS sequence"/>
</dbReference>
<keyword evidence="4" id="KW-0645">Protease</keyword>
<dbReference type="PANTHER" id="PTHR42736:SF1">
    <property type="entry name" value="PROTEIN-GLUTAMINE GAMMA-GLUTAMYLTRANSFERASE"/>
    <property type="match status" value="1"/>
</dbReference>
<dbReference type="InterPro" id="IPR052901">
    <property type="entry name" value="Bact_TGase-like"/>
</dbReference>
<gene>
    <name evidence="4" type="ORF">SAMN05421872_103424</name>
</gene>
<organism evidence="4 5">
    <name type="scientific">Nocardioides lianchengensis</name>
    <dbReference type="NCBI Taxonomy" id="1045774"/>
    <lineage>
        <taxon>Bacteria</taxon>
        <taxon>Bacillati</taxon>
        <taxon>Actinomycetota</taxon>
        <taxon>Actinomycetes</taxon>
        <taxon>Propionibacteriales</taxon>
        <taxon>Nocardioidaceae</taxon>
        <taxon>Nocardioides</taxon>
    </lineage>
</organism>
<protein>
    <submittedName>
        <fullName evidence="4">Transglutaminase-like enzyme, putative cysteine protease</fullName>
    </submittedName>
</protein>
<feature type="transmembrane region" description="Helical" evidence="2">
    <location>
        <begin position="173"/>
        <end position="191"/>
    </location>
</feature>
<dbReference type="AlphaFoldDB" id="A0A1G6NYV2"/>
<feature type="region of interest" description="Disordered" evidence="1">
    <location>
        <begin position="519"/>
        <end position="569"/>
    </location>
</feature>
<dbReference type="GO" id="GO:0006508">
    <property type="term" value="P:proteolysis"/>
    <property type="evidence" value="ECO:0007669"/>
    <property type="project" value="UniProtKB-KW"/>
</dbReference>
<dbReference type="Gene3D" id="3.10.620.30">
    <property type="match status" value="1"/>
</dbReference>
<evidence type="ECO:0000256" key="2">
    <source>
        <dbReference type="SAM" id="Phobius"/>
    </source>
</evidence>
<reference evidence="4 5" key="1">
    <citation type="submission" date="2016-10" db="EMBL/GenBank/DDBJ databases">
        <authorList>
            <person name="de Groot N.N."/>
        </authorList>
    </citation>
    <scope>NUCLEOTIDE SEQUENCE [LARGE SCALE GENOMIC DNA]</scope>
    <source>
        <strain evidence="4 5">CGMCC 4.6858</strain>
    </source>
</reference>
<dbReference type="InterPro" id="IPR021878">
    <property type="entry name" value="TgpA_N"/>
</dbReference>
<evidence type="ECO:0000259" key="3">
    <source>
        <dbReference type="SMART" id="SM00460"/>
    </source>
</evidence>
<feature type="transmembrane region" description="Helical" evidence="2">
    <location>
        <begin position="148"/>
        <end position="167"/>
    </location>
</feature>
<proteinExistence type="predicted"/>
<feature type="domain" description="Transglutaminase-like" evidence="3">
    <location>
        <begin position="450"/>
        <end position="520"/>
    </location>
</feature>